<evidence type="ECO:0000256" key="8">
    <source>
        <dbReference type="SAM" id="MobiDB-lite"/>
    </source>
</evidence>
<keyword evidence="7" id="KW-0234">DNA repair</keyword>
<keyword evidence="3" id="KW-0227">DNA damage</keyword>
<dbReference type="PANTHER" id="PTHR33693">
    <property type="entry name" value="TYPE-5 URACIL-DNA GLYCOSYLASE"/>
    <property type="match status" value="1"/>
</dbReference>
<name>A0ABZ3BWP1_9GAMM</name>
<feature type="domain" description="Uracil-DNA glycosylase-like" evidence="9">
    <location>
        <begin position="207"/>
        <end position="352"/>
    </location>
</feature>
<keyword evidence="10" id="KW-0326">Glycosidase</keyword>
<keyword evidence="6" id="KW-0411">Iron-sulfur</keyword>
<evidence type="ECO:0000256" key="6">
    <source>
        <dbReference type="ARBA" id="ARBA00023014"/>
    </source>
</evidence>
<keyword evidence="11" id="KW-1185">Reference proteome</keyword>
<evidence type="ECO:0000256" key="3">
    <source>
        <dbReference type="ARBA" id="ARBA00022763"/>
    </source>
</evidence>
<dbReference type="InterPro" id="IPR051536">
    <property type="entry name" value="UDG_Type-4/5"/>
</dbReference>
<keyword evidence="5" id="KW-0408">Iron</keyword>
<proteinExistence type="predicted"/>
<dbReference type="EC" id="3.2.2.27" evidence="10"/>
<organism evidence="10 11">
    <name type="scientific">Ignatzschineria larvae DSM 13226</name>
    <dbReference type="NCBI Taxonomy" id="1111732"/>
    <lineage>
        <taxon>Bacteria</taxon>
        <taxon>Pseudomonadati</taxon>
        <taxon>Pseudomonadota</taxon>
        <taxon>Gammaproteobacteria</taxon>
        <taxon>Cardiobacteriales</taxon>
        <taxon>Ignatzschineriaceae</taxon>
        <taxon>Ignatzschineria</taxon>
    </lineage>
</organism>
<evidence type="ECO:0000259" key="9">
    <source>
        <dbReference type="Pfam" id="PF03167"/>
    </source>
</evidence>
<accession>A0ABZ3BWP1</accession>
<dbReference type="EMBL" id="CP150637">
    <property type="protein sequence ID" value="WZW86920.1"/>
    <property type="molecule type" value="Genomic_DNA"/>
</dbReference>
<dbReference type="PANTHER" id="PTHR33693:SF1">
    <property type="entry name" value="TYPE-4 URACIL-DNA GLYCOSYLASE"/>
    <property type="match status" value="1"/>
</dbReference>
<dbReference type="RefSeq" id="WP_026878631.1">
    <property type="nucleotide sequence ID" value="NZ_AZOD01000011.1"/>
</dbReference>
<dbReference type="Pfam" id="PF03167">
    <property type="entry name" value="UDG"/>
    <property type="match status" value="1"/>
</dbReference>
<gene>
    <name evidence="10" type="ORF">WMO13_05885</name>
</gene>
<evidence type="ECO:0000256" key="2">
    <source>
        <dbReference type="ARBA" id="ARBA00022723"/>
    </source>
</evidence>
<dbReference type="InterPro" id="IPR036895">
    <property type="entry name" value="Uracil-DNA_glycosylase-like_sf"/>
</dbReference>
<evidence type="ECO:0000256" key="5">
    <source>
        <dbReference type="ARBA" id="ARBA00023004"/>
    </source>
</evidence>
<evidence type="ECO:0000313" key="10">
    <source>
        <dbReference type="EMBL" id="WZW86920.1"/>
    </source>
</evidence>
<dbReference type="Proteomes" id="UP001449178">
    <property type="component" value="Chromosome"/>
</dbReference>
<dbReference type="SUPFAM" id="SSF52141">
    <property type="entry name" value="Uracil-DNA glycosylase-like"/>
    <property type="match status" value="1"/>
</dbReference>
<feature type="region of interest" description="Disordered" evidence="8">
    <location>
        <begin position="52"/>
        <end position="82"/>
    </location>
</feature>
<sequence length="361" mass="40619">MDTRQATYLKLLGIQAWCKQEDLPRIREYQKAQAGQSVSASVSVTSVREHSAIADQSTPIPPQADHSSNHVMNSAETATSQRKQGFFSDQLSSIIDGEKGQPRRQVINEVETNDQGTTTRILESNVHNIPQNHQSAKAFKAEPFEATSFQGKSSDTKSFEAKPFESKPFSSNKATSIFTSDFLQSIRQCTACEFSQSRQKATLPRQNQNAKVMVITDIPLKEEMYQGVVLDRQDESFFFKALSAVGLPPESLYITPFIKCRPPELRDVTAQEWQACVPILQQEIIGLNPDFLFILGRTSVKFLLGQELPFDQLRGEIHQVNMAGRQFPAIISHSPKVYAHNARLKANFWKDVKLLRRSLSD</sequence>
<evidence type="ECO:0000256" key="4">
    <source>
        <dbReference type="ARBA" id="ARBA00022801"/>
    </source>
</evidence>
<dbReference type="InterPro" id="IPR005122">
    <property type="entry name" value="Uracil-DNA_glycosylase-like"/>
</dbReference>
<feature type="compositionally biased region" description="Polar residues" evidence="8">
    <location>
        <begin position="65"/>
        <end position="82"/>
    </location>
</feature>
<dbReference type="GO" id="GO:0004844">
    <property type="term" value="F:uracil DNA N-glycosylase activity"/>
    <property type="evidence" value="ECO:0007669"/>
    <property type="project" value="UniProtKB-EC"/>
</dbReference>
<dbReference type="CDD" id="cd10030">
    <property type="entry name" value="UDG-F4_TTUDGA_SPO1dp_like"/>
    <property type="match status" value="1"/>
</dbReference>
<keyword evidence="1" id="KW-0004">4Fe-4S</keyword>
<reference evidence="10 11" key="1">
    <citation type="submission" date="2024-03" db="EMBL/GenBank/DDBJ databases">
        <title>Complete Genome Sequence and Annotation of Ignatzschineria larvae DSM 13226.</title>
        <authorList>
            <person name="Cantrell E."/>
            <person name="Burcham Z.M."/>
        </authorList>
    </citation>
    <scope>NUCLEOTIDE SEQUENCE [LARGE SCALE GENOMIC DNA]</scope>
    <source>
        <strain evidence="10 11">DSM 13226</strain>
    </source>
</reference>
<keyword evidence="2" id="KW-0479">Metal-binding</keyword>
<evidence type="ECO:0000256" key="1">
    <source>
        <dbReference type="ARBA" id="ARBA00022485"/>
    </source>
</evidence>
<evidence type="ECO:0000256" key="7">
    <source>
        <dbReference type="ARBA" id="ARBA00023204"/>
    </source>
</evidence>
<protein>
    <submittedName>
        <fullName evidence="10">Uracil-DNA glycosylase</fullName>
        <ecNumber evidence="10">3.2.2.27</ecNumber>
    </submittedName>
</protein>
<dbReference type="Gene3D" id="3.40.470.10">
    <property type="entry name" value="Uracil-DNA glycosylase-like domain"/>
    <property type="match status" value="1"/>
</dbReference>
<keyword evidence="4 10" id="KW-0378">Hydrolase</keyword>
<evidence type="ECO:0000313" key="11">
    <source>
        <dbReference type="Proteomes" id="UP001449178"/>
    </source>
</evidence>